<reference evidence="1 2" key="1">
    <citation type="submission" date="2018-08" db="EMBL/GenBank/DDBJ databases">
        <title>A genome reference for cultivated species of the human gut microbiota.</title>
        <authorList>
            <person name="Zou Y."/>
            <person name="Xue W."/>
            <person name="Luo G."/>
        </authorList>
    </citation>
    <scope>NUCLEOTIDE SEQUENCE [LARGE SCALE GENOMIC DNA]</scope>
    <source>
        <strain evidence="1 2">AF24-29</strain>
    </source>
</reference>
<dbReference type="RefSeq" id="WP_006060233.1">
    <property type="nucleotide sequence ID" value="NZ_CABJCV010000001.1"/>
</dbReference>
<gene>
    <name evidence="1" type="ORF">DWY25_00685</name>
</gene>
<name>A0A412G6A4_9FIRM</name>
<evidence type="ECO:0000313" key="1">
    <source>
        <dbReference type="EMBL" id="RGR76840.1"/>
    </source>
</evidence>
<keyword evidence="2" id="KW-1185">Reference proteome</keyword>
<dbReference type="GeneID" id="83013926"/>
<organism evidence="1 2">
    <name type="scientific">Holdemania filiformis</name>
    <dbReference type="NCBI Taxonomy" id="61171"/>
    <lineage>
        <taxon>Bacteria</taxon>
        <taxon>Bacillati</taxon>
        <taxon>Bacillota</taxon>
        <taxon>Erysipelotrichia</taxon>
        <taxon>Erysipelotrichales</taxon>
        <taxon>Erysipelotrichaceae</taxon>
        <taxon>Holdemania</taxon>
    </lineage>
</organism>
<proteinExistence type="predicted"/>
<dbReference type="AlphaFoldDB" id="A0A412G6A4"/>
<dbReference type="EMBL" id="QRUP01000001">
    <property type="protein sequence ID" value="RGR76840.1"/>
    <property type="molecule type" value="Genomic_DNA"/>
</dbReference>
<dbReference type="Proteomes" id="UP000284178">
    <property type="component" value="Unassembled WGS sequence"/>
</dbReference>
<sequence length="92" mass="10344">MKRFILDAFLILIVVSIGSTLNQQQPESTIQQRIDEFNRQIEQEEVIEPPVHRASMYQIQENAAGQLGANISEMVIRVVDGSVRMIASAFGQ</sequence>
<comment type="caution">
    <text evidence="1">The sequence shown here is derived from an EMBL/GenBank/DDBJ whole genome shotgun (WGS) entry which is preliminary data.</text>
</comment>
<accession>A0A412G6A4</accession>
<evidence type="ECO:0000313" key="2">
    <source>
        <dbReference type="Proteomes" id="UP000284178"/>
    </source>
</evidence>
<protein>
    <submittedName>
        <fullName evidence="1">Uncharacterized protein</fullName>
    </submittedName>
</protein>